<dbReference type="SUPFAM" id="SSF53850">
    <property type="entry name" value="Periplasmic binding protein-like II"/>
    <property type="match status" value="1"/>
</dbReference>
<dbReference type="Pfam" id="PF03466">
    <property type="entry name" value="LysR_substrate"/>
    <property type="match status" value="1"/>
</dbReference>
<name>A0A0M6Y002_9HYPH</name>
<dbReference type="Gene3D" id="3.40.190.290">
    <property type="match status" value="1"/>
</dbReference>
<evidence type="ECO:0000256" key="1">
    <source>
        <dbReference type="ARBA" id="ARBA00009437"/>
    </source>
</evidence>
<dbReference type="InterPro" id="IPR005119">
    <property type="entry name" value="LysR_subst-bd"/>
</dbReference>
<dbReference type="STRING" id="187304.B0E33_22935"/>
<dbReference type="InterPro" id="IPR000847">
    <property type="entry name" value="LysR_HTH_N"/>
</dbReference>
<dbReference type="GO" id="GO:0003700">
    <property type="term" value="F:DNA-binding transcription factor activity"/>
    <property type="evidence" value="ECO:0007669"/>
    <property type="project" value="InterPro"/>
</dbReference>
<dbReference type="PRINTS" id="PR00039">
    <property type="entry name" value="HTHLYSR"/>
</dbReference>
<dbReference type="SUPFAM" id="SSF46785">
    <property type="entry name" value="Winged helix' DNA-binding domain"/>
    <property type="match status" value="1"/>
</dbReference>
<organism evidence="6 7">
    <name type="scientific">Roseibium aggregatum</name>
    <dbReference type="NCBI Taxonomy" id="187304"/>
    <lineage>
        <taxon>Bacteria</taxon>
        <taxon>Pseudomonadati</taxon>
        <taxon>Pseudomonadota</taxon>
        <taxon>Alphaproteobacteria</taxon>
        <taxon>Hyphomicrobiales</taxon>
        <taxon>Stappiaceae</taxon>
        <taxon>Roseibium</taxon>
    </lineage>
</organism>
<keyword evidence="2" id="KW-0805">Transcription regulation</keyword>
<keyword evidence="3" id="KW-0238">DNA-binding</keyword>
<evidence type="ECO:0000313" key="6">
    <source>
        <dbReference type="EMBL" id="CTQ43017.1"/>
    </source>
</evidence>
<dbReference type="Gene3D" id="1.10.10.10">
    <property type="entry name" value="Winged helix-like DNA-binding domain superfamily/Winged helix DNA-binding domain"/>
    <property type="match status" value="1"/>
</dbReference>
<dbReference type="GO" id="GO:0005829">
    <property type="term" value="C:cytosol"/>
    <property type="evidence" value="ECO:0007669"/>
    <property type="project" value="TreeGrafter"/>
</dbReference>
<comment type="similarity">
    <text evidence="1">Belongs to the LysR transcriptional regulatory family.</text>
</comment>
<dbReference type="Pfam" id="PF00126">
    <property type="entry name" value="HTH_1"/>
    <property type="match status" value="1"/>
</dbReference>
<reference evidence="7" key="1">
    <citation type="submission" date="2015-07" db="EMBL/GenBank/DDBJ databases">
        <authorList>
            <person name="Rodrigo-Torres Lidia"/>
            <person name="Arahal R.David."/>
        </authorList>
    </citation>
    <scope>NUCLEOTIDE SEQUENCE [LARGE SCALE GENOMIC DNA]</scope>
    <source>
        <strain evidence="7">CECT 4801</strain>
    </source>
</reference>
<dbReference type="OrthoDB" id="5297263at2"/>
<dbReference type="AlphaFoldDB" id="A0A0M6Y002"/>
<accession>A0A0M6Y002</accession>
<gene>
    <name evidence="6" type="primary">gbpR_2</name>
    <name evidence="6" type="ORF">LAL4801_01454</name>
</gene>
<dbReference type="PANTHER" id="PTHR30419:SF30">
    <property type="entry name" value="LYSR FAMILY TRANSCRIPTIONAL REGULATOR"/>
    <property type="match status" value="1"/>
</dbReference>
<keyword evidence="7" id="KW-1185">Reference proteome</keyword>
<dbReference type="GO" id="GO:0003677">
    <property type="term" value="F:DNA binding"/>
    <property type="evidence" value="ECO:0007669"/>
    <property type="project" value="UniProtKB-KW"/>
</dbReference>
<feature type="domain" description="HTH lysR-type" evidence="5">
    <location>
        <begin position="1"/>
        <end position="58"/>
    </location>
</feature>
<dbReference type="InterPro" id="IPR036388">
    <property type="entry name" value="WH-like_DNA-bd_sf"/>
</dbReference>
<dbReference type="EMBL" id="CXST01000001">
    <property type="protein sequence ID" value="CTQ43017.1"/>
    <property type="molecule type" value="Genomic_DNA"/>
</dbReference>
<keyword evidence="4" id="KW-0804">Transcription</keyword>
<evidence type="ECO:0000256" key="2">
    <source>
        <dbReference type="ARBA" id="ARBA00023015"/>
    </source>
</evidence>
<proteinExistence type="inferred from homology"/>
<evidence type="ECO:0000259" key="5">
    <source>
        <dbReference type="PROSITE" id="PS50931"/>
    </source>
</evidence>
<evidence type="ECO:0000256" key="3">
    <source>
        <dbReference type="ARBA" id="ARBA00023125"/>
    </source>
</evidence>
<dbReference type="PANTHER" id="PTHR30419">
    <property type="entry name" value="HTH-TYPE TRANSCRIPTIONAL REGULATOR YBHD"/>
    <property type="match status" value="1"/>
</dbReference>
<dbReference type="Proteomes" id="UP000048926">
    <property type="component" value="Unassembled WGS sequence"/>
</dbReference>
<dbReference type="RefSeq" id="WP_055655099.1">
    <property type="nucleotide sequence ID" value="NZ_CP045627.1"/>
</dbReference>
<dbReference type="InterPro" id="IPR036390">
    <property type="entry name" value="WH_DNA-bd_sf"/>
</dbReference>
<dbReference type="PROSITE" id="PS50931">
    <property type="entry name" value="HTH_LYSR"/>
    <property type="match status" value="1"/>
</dbReference>
<evidence type="ECO:0000256" key="4">
    <source>
        <dbReference type="ARBA" id="ARBA00023163"/>
    </source>
</evidence>
<sequence>MKAQYVELIDAVATLGSLAAAAKVLGKSQPAITKALKKIEGDLGVVLFHRVPSGIVPTLEGQTVIDRCRRIQSDLKKLSEDVAQSRGQYVGMISVVVSPLAALKIIPPVLRRFQNRFPGIELNITGGHAPKAFHALRSGEADFVIGPAPDGQPKAGLHVEPLLTTSVTFLAGQQSYLKDLSKPQDLLNARWAVIGPSSRRPLFQDFFRLHGLQGPDPVIRSDSILSILSVLEQSDIVCSFPSLIVDEVRERWSVTALPVDLSMLTVDIALTWTKERLLTPAALAFADIVREEGRNCAPQT</sequence>
<evidence type="ECO:0000313" key="7">
    <source>
        <dbReference type="Proteomes" id="UP000048926"/>
    </source>
</evidence>
<dbReference type="InterPro" id="IPR050950">
    <property type="entry name" value="HTH-type_LysR_regulators"/>
</dbReference>
<protein>
    <submittedName>
        <fullName evidence="6">Galactose-binding protein regulator</fullName>
    </submittedName>
</protein>